<evidence type="ECO:0000313" key="4">
    <source>
        <dbReference type="Proteomes" id="UP000736335"/>
    </source>
</evidence>
<dbReference type="GO" id="GO:0019901">
    <property type="term" value="F:protein kinase binding"/>
    <property type="evidence" value="ECO:0007669"/>
    <property type="project" value="InterPro"/>
</dbReference>
<evidence type="ECO:0000259" key="2">
    <source>
        <dbReference type="Pfam" id="PF00134"/>
    </source>
</evidence>
<organism evidence="3 4">
    <name type="scientific">Thelephora terrestris</name>
    <dbReference type="NCBI Taxonomy" id="56493"/>
    <lineage>
        <taxon>Eukaryota</taxon>
        <taxon>Fungi</taxon>
        <taxon>Dikarya</taxon>
        <taxon>Basidiomycota</taxon>
        <taxon>Agaricomycotina</taxon>
        <taxon>Agaricomycetes</taxon>
        <taxon>Thelephorales</taxon>
        <taxon>Thelephoraceae</taxon>
        <taxon>Thelephora</taxon>
    </lineage>
</organism>
<dbReference type="Gene3D" id="1.10.472.10">
    <property type="entry name" value="Cyclin-like"/>
    <property type="match status" value="1"/>
</dbReference>
<protein>
    <recommendedName>
        <fullName evidence="2">Cyclin N-terminal domain-containing protein</fullName>
    </recommendedName>
</protein>
<keyword evidence="4" id="KW-1185">Reference proteome</keyword>
<dbReference type="PANTHER" id="PTHR15615">
    <property type="match status" value="1"/>
</dbReference>
<comment type="caution">
    <text evidence="3">The sequence shown here is derived from an EMBL/GenBank/DDBJ whole genome shotgun (WGS) entry which is preliminary data.</text>
</comment>
<proteinExistence type="predicted"/>
<reference evidence="3" key="2">
    <citation type="submission" date="2020-11" db="EMBL/GenBank/DDBJ databases">
        <authorList>
            <consortium name="DOE Joint Genome Institute"/>
            <person name="Kuo A."/>
            <person name="Miyauchi S."/>
            <person name="Kiss E."/>
            <person name="Drula E."/>
            <person name="Kohler A."/>
            <person name="Sanchez-Garcia M."/>
            <person name="Andreopoulos B."/>
            <person name="Barry K.W."/>
            <person name="Bonito G."/>
            <person name="Buee M."/>
            <person name="Carver A."/>
            <person name="Chen C."/>
            <person name="Cichocki N."/>
            <person name="Clum A."/>
            <person name="Culley D."/>
            <person name="Crous P.W."/>
            <person name="Fauchery L."/>
            <person name="Girlanda M."/>
            <person name="Hayes R."/>
            <person name="Keri Z."/>
            <person name="Labutti K."/>
            <person name="Lipzen A."/>
            <person name="Lombard V."/>
            <person name="Magnuson J."/>
            <person name="Maillard F."/>
            <person name="Morin E."/>
            <person name="Murat C."/>
            <person name="Nolan M."/>
            <person name="Ohm R."/>
            <person name="Pangilinan J."/>
            <person name="Pereira M."/>
            <person name="Perotto S."/>
            <person name="Peter M."/>
            <person name="Riley R."/>
            <person name="Sitrit Y."/>
            <person name="Stielow B."/>
            <person name="Szollosi G."/>
            <person name="Zifcakova L."/>
            <person name="Stursova M."/>
            <person name="Spatafora J.W."/>
            <person name="Tedersoo L."/>
            <person name="Vaario L.-M."/>
            <person name="Yamada A."/>
            <person name="Yan M."/>
            <person name="Wang P."/>
            <person name="Xu J."/>
            <person name="Bruns T."/>
            <person name="Baldrian P."/>
            <person name="Vilgalys R."/>
            <person name="Henrissat B."/>
            <person name="Grigoriev I.V."/>
            <person name="Hibbett D."/>
            <person name="Nagy L.G."/>
            <person name="Martin F.M."/>
        </authorList>
    </citation>
    <scope>NUCLEOTIDE SEQUENCE</scope>
    <source>
        <strain evidence="3">UH-Tt-Lm1</strain>
    </source>
</reference>
<dbReference type="EMBL" id="WIUZ02000001">
    <property type="protein sequence ID" value="KAF9792804.1"/>
    <property type="molecule type" value="Genomic_DNA"/>
</dbReference>
<dbReference type="PANTHER" id="PTHR15615:SF10">
    <property type="entry name" value="PHO85 CYCLIN-2-RELATED"/>
    <property type="match status" value="1"/>
</dbReference>
<dbReference type="InterPro" id="IPR036915">
    <property type="entry name" value="Cyclin-like_sf"/>
</dbReference>
<evidence type="ECO:0000256" key="1">
    <source>
        <dbReference type="SAM" id="MobiDB-lite"/>
    </source>
</evidence>
<feature type="region of interest" description="Disordered" evidence="1">
    <location>
        <begin position="211"/>
        <end position="257"/>
    </location>
</feature>
<dbReference type="SUPFAM" id="SSF47954">
    <property type="entry name" value="Cyclin-like"/>
    <property type="match status" value="1"/>
</dbReference>
<reference evidence="3" key="1">
    <citation type="journal article" date="2020" name="Nat. Commun.">
        <title>Large-scale genome sequencing of mycorrhizal fungi provides insights into the early evolution of symbiotic traits.</title>
        <authorList>
            <person name="Miyauchi S."/>
            <person name="Kiss E."/>
            <person name="Kuo A."/>
            <person name="Drula E."/>
            <person name="Kohler A."/>
            <person name="Sanchez-Garcia M."/>
            <person name="Morin E."/>
            <person name="Andreopoulos B."/>
            <person name="Barry K.W."/>
            <person name="Bonito G."/>
            <person name="Buee M."/>
            <person name="Carver A."/>
            <person name="Chen C."/>
            <person name="Cichocki N."/>
            <person name="Clum A."/>
            <person name="Culley D."/>
            <person name="Crous P.W."/>
            <person name="Fauchery L."/>
            <person name="Girlanda M."/>
            <person name="Hayes R.D."/>
            <person name="Keri Z."/>
            <person name="LaButti K."/>
            <person name="Lipzen A."/>
            <person name="Lombard V."/>
            <person name="Magnuson J."/>
            <person name="Maillard F."/>
            <person name="Murat C."/>
            <person name="Nolan M."/>
            <person name="Ohm R.A."/>
            <person name="Pangilinan J."/>
            <person name="Pereira M.F."/>
            <person name="Perotto S."/>
            <person name="Peter M."/>
            <person name="Pfister S."/>
            <person name="Riley R."/>
            <person name="Sitrit Y."/>
            <person name="Stielow J.B."/>
            <person name="Szollosi G."/>
            <person name="Zifcakova L."/>
            <person name="Stursova M."/>
            <person name="Spatafora J.W."/>
            <person name="Tedersoo L."/>
            <person name="Vaario L.M."/>
            <person name="Yamada A."/>
            <person name="Yan M."/>
            <person name="Wang P."/>
            <person name="Xu J."/>
            <person name="Bruns T."/>
            <person name="Baldrian P."/>
            <person name="Vilgalys R."/>
            <person name="Dunand C."/>
            <person name="Henrissat B."/>
            <person name="Grigoriev I.V."/>
            <person name="Hibbett D."/>
            <person name="Nagy L.G."/>
            <person name="Martin F.M."/>
        </authorList>
    </citation>
    <scope>NUCLEOTIDE SEQUENCE</scope>
    <source>
        <strain evidence="3">UH-Tt-Lm1</strain>
    </source>
</reference>
<feature type="domain" description="Cyclin N-terminal" evidence="2">
    <location>
        <begin position="66"/>
        <end position="162"/>
    </location>
</feature>
<dbReference type="OrthoDB" id="10250320at2759"/>
<gene>
    <name evidence="3" type="ORF">BJ322DRAFT_1031490</name>
</gene>
<dbReference type="GO" id="GO:0000307">
    <property type="term" value="C:cyclin-dependent protein kinase holoenzyme complex"/>
    <property type="evidence" value="ECO:0007669"/>
    <property type="project" value="TreeGrafter"/>
</dbReference>
<name>A0A9P6HQB3_9AGAM</name>
<feature type="compositionally biased region" description="Low complexity" evidence="1">
    <location>
        <begin position="222"/>
        <end position="247"/>
    </location>
</feature>
<dbReference type="InterPro" id="IPR006671">
    <property type="entry name" value="Cyclin_N"/>
</dbReference>
<sequence>MSSSLHPASLVDPSLHSIATLELVDLALTDSLVDYVVQCTTEAVDFALGRVSSFNTSNPKHVNRHAEFAEFVSNVLSRSQVRVPIILVSLVYIHRAMPYLSIGMEQWACERVFLGALISAAKYTSDSTLRNVHWAMCTGLFGKRDVGRIEREFLQVLNWDLSISEDDVLSHHHSIHTLLATSLVNTPEFAARVVTSSPNCSRSLDIPENEISSWSDSDESCSSDSSLSPVTPPSSHELHPRQTAPSSTTPPRPCRPVMGLGLPSALDILNSFPLPNQWCSQASMMNGKGCGSQTIIPRSTRVWV</sequence>
<evidence type="ECO:0000313" key="3">
    <source>
        <dbReference type="EMBL" id="KAF9792804.1"/>
    </source>
</evidence>
<dbReference type="InterPro" id="IPR013922">
    <property type="entry name" value="Cyclin_PHO80-like"/>
</dbReference>
<accession>A0A9P6HQB3</accession>
<dbReference type="Proteomes" id="UP000736335">
    <property type="component" value="Unassembled WGS sequence"/>
</dbReference>
<dbReference type="CDD" id="cd20557">
    <property type="entry name" value="CYCLIN_ScPCL1-like"/>
    <property type="match status" value="1"/>
</dbReference>
<dbReference type="Pfam" id="PF00134">
    <property type="entry name" value="Cyclin_N"/>
    <property type="match status" value="1"/>
</dbReference>
<dbReference type="GO" id="GO:0016538">
    <property type="term" value="F:cyclin-dependent protein serine/threonine kinase regulator activity"/>
    <property type="evidence" value="ECO:0007669"/>
    <property type="project" value="TreeGrafter"/>
</dbReference>
<dbReference type="AlphaFoldDB" id="A0A9P6HQB3"/>
<dbReference type="GO" id="GO:0005634">
    <property type="term" value="C:nucleus"/>
    <property type="evidence" value="ECO:0007669"/>
    <property type="project" value="TreeGrafter"/>
</dbReference>